<dbReference type="OrthoDB" id="20872at2759"/>
<sequence>MKLEEFHDRQIPPYAILSHTWGEREATYQDFCSWISDSAADGLYPEPTHPGLEKIKSFAVWAHNSGHEHIWVDTCCIDKSSSAELSEAINSMYKWYRNSQICCVYLVDVPPYGTNHDLELLVGWERKFRESRWLTRGWTLQEILAPKAVKFVANDWETTLDEEYIYGLITEQTAIPRRALEEFKPARWSIAQRMSWAASRETTREEDRAYCLLGLFGVHMPLLYGEGSRAFLRLQEEILKTATDQSIFCW</sequence>
<gene>
    <name evidence="3" type="ORF">BT63DRAFT_376569</name>
</gene>
<keyword evidence="4" id="KW-1185">Reference proteome</keyword>
<dbReference type="InterPro" id="IPR058525">
    <property type="entry name" value="DUF8212"/>
</dbReference>
<evidence type="ECO:0000313" key="4">
    <source>
        <dbReference type="Proteomes" id="UP000799302"/>
    </source>
</evidence>
<protein>
    <submittedName>
        <fullName evidence="3">HET-domain-containing protein</fullName>
    </submittedName>
</protein>
<reference evidence="3" key="1">
    <citation type="journal article" date="2020" name="Stud. Mycol.">
        <title>101 Dothideomycetes genomes: a test case for predicting lifestyles and emergence of pathogens.</title>
        <authorList>
            <person name="Haridas S."/>
            <person name="Albert R."/>
            <person name="Binder M."/>
            <person name="Bloem J."/>
            <person name="Labutti K."/>
            <person name="Salamov A."/>
            <person name="Andreopoulos B."/>
            <person name="Baker S."/>
            <person name="Barry K."/>
            <person name="Bills G."/>
            <person name="Bluhm B."/>
            <person name="Cannon C."/>
            <person name="Castanera R."/>
            <person name="Culley D."/>
            <person name="Daum C."/>
            <person name="Ezra D."/>
            <person name="Gonzalez J."/>
            <person name="Henrissat B."/>
            <person name="Kuo A."/>
            <person name="Liang C."/>
            <person name="Lipzen A."/>
            <person name="Lutzoni F."/>
            <person name="Magnuson J."/>
            <person name="Mondo S."/>
            <person name="Nolan M."/>
            <person name="Ohm R."/>
            <person name="Pangilinan J."/>
            <person name="Park H.-J."/>
            <person name="Ramirez L."/>
            <person name="Alfaro M."/>
            <person name="Sun H."/>
            <person name="Tritt A."/>
            <person name="Yoshinaga Y."/>
            <person name="Zwiers L.-H."/>
            <person name="Turgeon B."/>
            <person name="Goodwin S."/>
            <person name="Spatafora J."/>
            <person name="Crous P."/>
            <person name="Grigoriev I."/>
        </authorList>
    </citation>
    <scope>NUCLEOTIDE SEQUENCE</scope>
    <source>
        <strain evidence="3">CBS 115976</strain>
    </source>
</reference>
<feature type="domain" description="DUF8212" evidence="2">
    <location>
        <begin position="229"/>
        <end position="250"/>
    </location>
</feature>
<dbReference type="AlphaFoldDB" id="A0A6A6U519"/>
<dbReference type="Pfam" id="PF06985">
    <property type="entry name" value="HET"/>
    <property type="match status" value="1"/>
</dbReference>
<evidence type="ECO:0000313" key="3">
    <source>
        <dbReference type="EMBL" id="KAF2666228.1"/>
    </source>
</evidence>
<name>A0A6A6U519_9PEZI</name>
<dbReference type="PANTHER" id="PTHR10622:SF10">
    <property type="entry name" value="HET DOMAIN-CONTAINING PROTEIN"/>
    <property type="match status" value="1"/>
</dbReference>
<dbReference type="Proteomes" id="UP000799302">
    <property type="component" value="Unassembled WGS sequence"/>
</dbReference>
<feature type="non-terminal residue" evidence="3">
    <location>
        <position position="250"/>
    </location>
</feature>
<dbReference type="Pfam" id="PF26640">
    <property type="entry name" value="DUF8212"/>
    <property type="match status" value="1"/>
</dbReference>
<dbReference type="InterPro" id="IPR010730">
    <property type="entry name" value="HET"/>
</dbReference>
<feature type="domain" description="Heterokaryon incompatibility" evidence="1">
    <location>
        <begin position="14"/>
        <end position="107"/>
    </location>
</feature>
<dbReference type="EMBL" id="MU004239">
    <property type="protein sequence ID" value="KAF2666228.1"/>
    <property type="molecule type" value="Genomic_DNA"/>
</dbReference>
<accession>A0A6A6U519</accession>
<proteinExistence type="predicted"/>
<evidence type="ECO:0000259" key="1">
    <source>
        <dbReference type="Pfam" id="PF06985"/>
    </source>
</evidence>
<evidence type="ECO:0000259" key="2">
    <source>
        <dbReference type="Pfam" id="PF26640"/>
    </source>
</evidence>
<dbReference type="PANTHER" id="PTHR10622">
    <property type="entry name" value="HET DOMAIN-CONTAINING PROTEIN"/>
    <property type="match status" value="1"/>
</dbReference>
<organism evidence="3 4">
    <name type="scientific">Microthyrium microscopicum</name>
    <dbReference type="NCBI Taxonomy" id="703497"/>
    <lineage>
        <taxon>Eukaryota</taxon>
        <taxon>Fungi</taxon>
        <taxon>Dikarya</taxon>
        <taxon>Ascomycota</taxon>
        <taxon>Pezizomycotina</taxon>
        <taxon>Dothideomycetes</taxon>
        <taxon>Dothideomycetes incertae sedis</taxon>
        <taxon>Microthyriales</taxon>
        <taxon>Microthyriaceae</taxon>
        <taxon>Microthyrium</taxon>
    </lineage>
</organism>